<evidence type="ECO:0000313" key="2">
    <source>
        <dbReference type="EMBL" id="QDU43802.1"/>
    </source>
</evidence>
<keyword evidence="1" id="KW-0472">Membrane</keyword>
<evidence type="ECO:0000256" key="1">
    <source>
        <dbReference type="SAM" id="Phobius"/>
    </source>
</evidence>
<organism evidence="2 3">
    <name type="scientific">Symmachiella dynata</name>
    <dbReference type="NCBI Taxonomy" id="2527995"/>
    <lineage>
        <taxon>Bacteria</taxon>
        <taxon>Pseudomonadati</taxon>
        <taxon>Planctomycetota</taxon>
        <taxon>Planctomycetia</taxon>
        <taxon>Planctomycetales</taxon>
        <taxon>Planctomycetaceae</taxon>
        <taxon>Symmachiella</taxon>
    </lineage>
</organism>
<name>A0A517ZMU2_9PLAN</name>
<protein>
    <submittedName>
        <fullName evidence="2">Uncharacterized protein</fullName>
    </submittedName>
</protein>
<accession>A0A517ZMU2</accession>
<dbReference type="AlphaFoldDB" id="A0A517ZMU2"/>
<reference evidence="2 3" key="1">
    <citation type="submission" date="2019-02" db="EMBL/GenBank/DDBJ databases">
        <title>Deep-cultivation of Planctomycetes and their phenomic and genomic characterization uncovers novel biology.</title>
        <authorList>
            <person name="Wiegand S."/>
            <person name="Jogler M."/>
            <person name="Boedeker C."/>
            <person name="Pinto D."/>
            <person name="Vollmers J."/>
            <person name="Rivas-Marin E."/>
            <person name="Kohn T."/>
            <person name="Peeters S.H."/>
            <person name="Heuer A."/>
            <person name="Rast P."/>
            <person name="Oberbeckmann S."/>
            <person name="Bunk B."/>
            <person name="Jeske O."/>
            <person name="Meyerdierks A."/>
            <person name="Storesund J.E."/>
            <person name="Kallscheuer N."/>
            <person name="Luecker S."/>
            <person name="Lage O.M."/>
            <person name="Pohl T."/>
            <person name="Merkel B.J."/>
            <person name="Hornburger P."/>
            <person name="Mueller R.-W."/>
            <person name="Bruemmer F."/>
            <person name="Labrenz M."/>
            <person name="Spormann A.M."/>
            <person name="Op den Camp H."/>
            <person name="Overmann J."/>
            <person name="Amann R."/>
            <person name="Jetten M.S.M."/>
            <person name="Mascher T."/>
            <person name="Medema M.H."/>
            <person name="Devos D.P."/>
            <person name="Kaster A.-K."/>
            <person name="Ovreas L."/>
            <person name="Rohde M."/>
            <person name="Galperin M.Y."/>
            <person name="Jogler C."/>
        </authorList>
    </citation>
    <scope>NUCLEOTIDE SEQUENCE [LARGE SCALE GENOMIC DNA]</scope>
    <source>
        <strain evidence="2 3">Mal52</strain>
    </source>
</reference>
<dbReference type="Proteomes" id="UP000319383">
    <property type="component" value="Chromosome"/>
</dbReference>
<keyword evidence="1" id="KW-1133">Transmembrane helix</keyword>
<evidence type="ECO:0000313" key="3">
    <source>
        <dbReference type="Proteomes" id="UP000319383"/>
    </source>
</evidence>
<keyword evidence="1" id="KW-0812">Transmembrane</keyword>
<feature type="transmembrane region" description="Helical" evidence="1">
    <location>
        <begin position="78"/>
        <end position="98"/>
    </location>
</feature>
<sequence>MIDDEPLAIATDDLQLLGSFYSTDFPLVVESVEDEIRIVPPKTPWWSLAFLAVLNSTIFLAMVAFIVTKNEGESLEPLIWGGIGLAGVLAITGPVIAYKLRLNYLVRQSPLLSLNKTSNTISILAGSKQFMLADVYALVGLSLPDKQGEVVTELQVFVWDADRLTPHLINTSIFSFPKQTYGKTLREFGEHSGLLTLVANSKKISIMTPTNGESSDVSKQ</sequence>
<dbReference type="KEGG" id="sdyn:Mal52_22780"/>
<keyword evidence="3" id="KW-1185">Reference proteome</keyword>
<feature type="transmembrane region" description="Helical" evidence="1">
    <location>
        <begin position="45"/>
        <end position="66"/>
    </location>
</feature>
<dbReference type="EMBL" id="CP036276">
    <property type="protein sequence ID" value="QDU43802.1"/>
    <property type="molecule type" value="Genomic_DNA"/>
</dbReference>
<dbReference type="RefSeq" id="WP_145376095.1">
    <property type="nucleotide sequence ID" value="NZ_CP036276.1"/>
</dbReference>
<gene>
    <name evidence="2" type="ORF">Mal52_22780</name>
</gene>
<proteinExistence type="predicted"/>